<dbReference type="SUPFAM" id="SSF52172">
    <property type="entry name" value="CheY-like"/>
    <property type="match status" value="1"/>
</dbReference>
<dbReference type="InterPro" id="IPR029016">
    <property type="entry name" value="GAF-like_dom_sf"/>
</dbReference>
<evidence type="ECO:0000313" key="7">
    <source>
        <dbReference type="Proteomes" id="UP001596413"/>
    </source>
</evidence>
<dbReference type="SMART" id="SM00065">
    <property type="entry name" value="GAF"/>
    <property type="match status" value="1"/>
</dbReference>
<dbReference type="InterPro" id="IPR011006">
    <property type="entry name" value="CheY-like_superfamily"/>
</dbReference>
<dbReference type="PROSITE" id="PS50921">
    <property type="entry name" value="ANTAR"/>
    <property type="match status" value="1"/>
</dbReference>
<dbReference type="Pfam" id="PF13185">
    <property type="entry name" value="GAF_2"/>
    <property type="match status" value="1"/>
</dbReference>
<evidence type="ECO:0000256" key="1">
    <source>
        <dbReference type="ARBA" id="ARBA00022679"/>
    </source>
</evidence>
<keyword evidence="3" id="KW-0805">Transcription regulation</keyword>
<dbReference type="PIRSF" id="PIRSF036625">
    <property type="entry name" value="GAF_ANTAR"/>
    <property type="match status" value="1"/>
</dbReference>
<keyword evidence="1" id="KW-0808">Transferase</keyword>
<dbReference type="Pfam" id="PF03861">
    <property type="entry name" value="ANTAR"/>
    <property type="match status" value="1"/>
</dbReference>
<keyword evidence="7" id="KW-1185">Reference proteome</keyword>
<dbReference type="SMART" id="SM01012">
    <property type="entry name" value="ANTAR"/>
    <property type="match status" value="1"/>
</dbReference>
<gene>
    <name evidence="6" type="ORF">ACFQLX_07440</name>
</gene>
<evidence type="ECO:0000256" key="2">
    <source>
        <dbReference type="ARBA" id="ARBA00022777"/>
    </source>
</evidence>
<keyword evidence="2" id="KW-0418">Kinase</keyword>
<evidence type="ECO:0000313" key="6">
    <source>
        <dbReference type="EMBL" id="MFC7217999.1"/>
    </source>
</evidence>
<dbReference type="Gene3D" id="3.30.450.40">
    <property type="match status" value="1"/>
</dbReference>
<dbReference type="EMBL" id="JBHSZO010000008">
    <property type="protein sequence ID" value="MFC7217999.1"/>
    <property type="molecule type" value="Genomic_DNA"/>
</dbReference>
<evidence type="ECO:0000256" key="4">
    <source>
        <dbReference type="ARBA" id="ARBA00023163"/>
    </source>
</evidence>
<name>A0ABW2GD87_9ACTN</name>
<dbReference type="InterPro" id="IPR036388">
    <property type="entry name" value="WH-like_DNA-bd_sf"/>
</dbReference>
<dbReference type="InterPro" id="IPR003018">
    <property type="entry name" value="GAF"/>
</dbReference>
<comment type="caution">
    <text evidence="6">The sequence shown here is derived from an EMBL/GenBank/DDBJ whole genome shotgun (WGS) entry which is preliminary data.</text>
</comment>
<evidence type="ECO:0000256" key="3">
    <source>
        <dbReference type="ARBA" id="ARBA00023015"/>
    </source>
</evidence>
<evidence type="ECO:0000259" key="5">
    <source>
        <dbReference type="PROSITE" id="PS50921"/>
    </source>
</evidence>
<accession>A0ABW2GD87</accession>
<dbReference type="InterPro" id="IPR012074">
    <property type="entry name" value="GAF_ANTAR"/>
</dbReference>
<keyword evidence="4" id="KW-0804">Transcription</keyword>
<dbReference type="Proteomes" id="UP001596413">
    <property type="component" value="Unassembled WGS sequence"/>
</dbReference>
<sequence length="247" mass="27102">MTREQRLAGIFVEVADSLIDDFDIIDFLQRLTTRCVELLDVTAAGILLVDPHGDLQIIAASDEHTRLLELFALQHDQGPCVECYRNGAAHIDIDLTDPASVRRWPRFAPHAVATGFTTTHALPLRLRNRVIGALNLFDTEPGTLAPEDVTLGQALADIATIAILQQRTLEQTHTEKGQLQTALTSRIVIEQAKGILAERWQTSVDDAFAALRTYARSHQLRLVEVARQVIDGAIDSAAIAGELSQEG</sequence>
<organism evidence="6 7">
    <name type="scientific">Streptomyces polyrhachis</name>
    <dbReference type="NCBI Taxonomy" id="1282885"/>
    <lineage>
        <taxon>Bacteria</taxon>
        <taxon>Bacillati</taxon>
        <taxon>Actinomycetota</taxon>
        <taxon>Actinomycetes</taxon>
        <taxon>Kitasatosporales</taxon>
        <taxon>Streptomycetaceae</taxon>
        <taxon>Streptomyces</taxon>
    </lineage>
</organism>
<proteinExistence type="predicted"/>
<reference evidence="7" key="1">
    <citation type="journal article" date="2019" name="Int. J. Syst. Evol. Microbiol.">
        <title>The Global Catalogue of Microorganisms (GCM) 10K type strain sequencing project: providing services to taxonomists for standard genome sequencing and annotation.</title>
        <authorList>
            <consortium name="The Broad Institute Genomics Platform"/>
            <consortium name="The Broad Institute Genome Sequencing Center for Infectious Disease"/>
            <person name="Wu L."/>
            <person name="Ma J."/>
        </authorList>
    </citation>
    <scope>NUCLEOTIDE SEQUENCE [LARGE SCALE GENOMIC DNA]</scope>
    <source>
        <strain evidence="7">CGMCC 1.13681</strain>
    </source>
</reference>
<protein>
    <submittedName>
        <fullName evidence="6">ANTAR domain-containing protein</fullName>
    </submittedName>
</protein>
<dbReference type="InterPro" id="IPR005561">
    <property type="entry name" value="ANTAR"/>
</dbReference>
<dbReference type="RefSeq" id="WP_386413253.1">
    <property type="nucleotide sequence ID" value="NZ_JBHSZO010000008.1"/>
</dbReference>
<feature type="domain" description="ANTAR" evidence="5">
    <location>
        <begin position="169"/>
        <end position="230"/>
    </location>
</feature>
<dbReference type="Gene3D" id="1.10.10.10">
    <property type="entry name" value="Winged helix-like DNA-binding domain superfamily/Winged helix DNA-binding domain"/>
    <property type="match status" value="1"/>
</dbReference>
<dbReference type="SUPFAM" id="SSF55781">
    <property type="entry name" value="GAF domain-like"/>
    <property type="match status" value="1"/>
</dbReference>